<accession>A0AAV4QZR8</accession>
<evidence type="ECO:0000313" key="1">
    <source>
        <dbReference type="EMBL" id="GIY14279.1"/>
    </source>
</evidence>
<dbReference type="EMBL" id="BPLR01007053">
    <property type="protein sequence ID" value="GIY14279.1"/>
    <property type="molecule type" value="Genomic_DNA"/>
</dbReference>
<reference evidence="1 2" key="1">
    <citation type="submission" date="2021-06" db="EMBL/GenBank/DDBJ databases">
        <title>Caerostris extrusa draft genome.</title>
        <authorList>
            <person name="Kono N."/>
            <person name="Arakawa K."/>
        </authorList>
    </citation>
    <scope>NUCLEOTIDE SEQUENCE [LARGE SCALE GENOMIC DNA]</scope>
</reference>
<dbReference type="AlphaFoldDB" id="A0AAV4QZR8"/>
<gene>
    <name evidence="1" type="ORF">CEXT_356051</name>
</gene>
<dbReference type="Proteomes" id="UP001054945">
    <property type="component" value="Unassembled WGS sequence"/>
</dbReference>
<sequence>MRELLARKCSRHLHGESLLRVCLRSFRLNFRCGGIVMERKTKAVINVGTLLRRKDKCSYSLTMAKKYGCVTGKFIWNVCNHSPKLCVLSLFCYFLEFSEAN</sequence>
<comment type="caution">
    <text evidence="1">The sequence shown here is derived from an EMBL/GenBank/DDBJ whole genome shotgun (WGS) entry which is preliminary data.</text>
</comment>
<proteinExistence type="predicted"/>
<evidence type="ECO:0000313" key="2">
    <source>
        <dbReference type="Proteomes" id="UP001054945"/>
    </source>
</evidence>
<protein>
    <submittedName>
        <fullName evidence="1">Uncharacterized protein</fullName>
    </submittedName>
</protein>
<keyword evidence="2" id="KW-1185">Reference proteome</keyword>
<organism evidence="1 2">
    <name type="scientific">Caerostris extrusa</name>
    <name type="common">Bark spider</name>
    <name type="synonym">Caerostris bankana</name>
    <dbReference type="NCBI Taxonomy" id="172846"/>
    <lineage>
        <taxon>Eukaryota</taxon>
        <taxon>Metazoa</taxon>
        <taxon>Ecdysozoa</taxon>
        <taxon>Arthropoda</taxon>
        <taxon>Chelicerata</taxon>
        <taxon>Arachnida</taxon>
        <taxon>Araneae</taxon>
        <taxon>Araneomorphae</taxon>
        <taxon>Entelegynae</taxon>
        <taxon>Araneoidea</taxon>
        <taxon>Araneidae</taxon>
        <taxon>Caerostris</taxon>
    </lineage>
</organism>
<name>A0AAV4QZR8_CAEEX</name>